<protein>
    <submittedName>
        <fullName evidence="7">Rubredoxin</fullName>
    </submittedName>
</protein>
<keyword evidence="8" id="KW-1185">Reference proteome</keyword>
<name>A0ABU3CAV7_9FLAO</name>
<dbReference type="InterPro" id="IPR036136">
    <property type="entry name" value="Nit/Sulf_reduc_fer-like_dom_sf"/>
</dbReference>
<comment type="cofactor">
    <cofactor evidence="1">
        <name>Fe(3+)</name>
        <dbReference type="ChEBI" id="CHEBI:29034"/>
    </cofactor>
</comment>
<dbReference type="Pfam" id="PF00301">
    <property type="entry name" value="Rubredoxin"/>
    <property type="match status" value="1"/>
</dbReference>
<evidence type="ECO:0000256" key="2">
    <source>
        <dbReference type="ARBA" id="ARBA00022448"/>
    </source>
</evidence>
<dbReference type="SUPFAM" id="SSF57802">
    <property type="entry name" value="Rubredoxin-like"/>
    <property type="match status" value="1"/>
</dbReference>
<gene>
    <name evidence="7" type="ORF">RM553_11605</name>
</gene>
<keyword evidence="3" id="KW-0479">Metal-binding</keyword>
<sequence>MRKNLPRILIKGGVLSPAELKQIADAAEKAGLKTISFGSRQDILFPEHLNEEELSRFENLRIVKSLAEPIENIVSSYVSTDIFPTTSWITGDRYLYILEQIRYEPSLKINITEPKQRLVPLFTGHLNFIASEHEDYWYLYVRLPNWDKAEMYPALIYSWDIGKTGQAIENILQEEPQDVEMIFDLVSDAVETENRTVDKPLQVPFYPFPYYEGMNRTITGKYWLGLYWRNNKYDLEFLKAMCDLCAESKIGRICITPWKSFIVKGIPAESKLQWEKLLGKFGINVRHSMLELNWHLPVDNEEALKLKKYLVANFDQNDISTYGLTFGIANYTRRVYYFTSVVIEKNATPGHLSKFEIRDTYNLLYAKNFDPNTREYITHVQDVDQVELPRLLMELSQMYFEQLGNKKEEETTENRRKEIVETQVYQCRECFTVYDETYGDETQEIPPGVAFKDLAEEYTCAVCDAPKSHFISKTFTRQVD</sequence>
<dbReference type="SUPFAM" id="SSF55124">
    <property type="entry name" value="Nitrite/Sulfite reductase N-terminal domain-like"/>
    <property type="match status" value="2"/>
</dbReference>
<keyword evidence="4" id="KW-0249">Electron transport</keyword>
<dbReference type="Proteomes" id="UP001262889">
    <property type="component" value="Unassembled WGS sequence"/>
</dbReference>
<feature type="domain" description="Rubredoxin-like" evidence="6">
    <location>
        <begin position="422"/>
        <end position="473"/>
    </location>
</feature>
<proteinExistence type="predicted"/>
<dbReference type="PANTHER" id="PTHR47627">
    <property type="entry name" value="RUBREDOXIN"/>
    <property type="match status" value="1"/>
</dbReference>
<evidence type="ECO:0000256" key="1">
    <source>
        <dbReference type="ARBA" id="ARBA00001965"/>
    </source>
</evidence>
<dbReference type="Pfam" id="PF03460">
    <property type="entry name" value="NIR_SIR_ferr"/>
    <property type="match status" value="1"/>
</dbReference>
<dbReference type="PANTHER" id="PTHR47627:SF1">
    <property type="entry name" value="RUBREDOXIN-1-RELATED"/>
    <property type="match status" value="1"/>
</dbReference>
<dbReference type="PROSITE" id="PS50903">
    <property type="entry name" value="RUBREDOXIN_LIKE"/>
    <property type="match status" value="1"/>
</dbReference>
<dbReference type="InterPro" id="IPR024935">
    <property type="entry name" value="Rubredoxin_dom"/>
</dbReference>
<comment type="caution">
    <text evidence="7">The sequence shown here is derived from an EMBL/GenBank/DDBJ whole genome shotgun (WGS) entry which is preliminary data.</text>
</comment>
<dbReference type="InterPro" id="IPR050526">
    <property type="entry name" value="Rubredoxin_ET"/>
</dbReference>
<dbReference type="Gene3D" id="2.20.28.10">
    <property type="match status" value="1"/>
</dbReference>
<organism evidence="7 8">
    <name type="scientific">Autumnicola tepida</name>
    <dbReference type="NCBI Taxonomy" id="3075595"/>
    <lineage>
        <taxon>Bacteria</taxon>
        <taxon>Pseudomonadati</taxon>
        <taxon>Bacteroidota</taxon>
        <taxon>Flavobacteriia</taxon>
        <taxon>Flavobacteriales</taxon>
        <taxon>Flavobacteriaceae</taxon>
        <taxon>Autumnicola</taxon>
    </lineage>
</organism>
<reference evidence="7 8" key="1">
    <citation type="submission" date="2023-09" db="EMBL/GenBank/DDBJ databases">
        <authorList>
            <person name="Rey-Velasco X."/>
        </authorList>
    </citation>
    <scope>NUCLEOTIDE SEQUENCE [LARGE SCALE GENOMIC DNA]</scope>
    <source>
        <strain evidence="7 8">F363</strain>
    </source>
</reference>
<accession>A0ABU3CAV7</accession>
<dbReference type="RefSeq" id="WP_311535098.1">
    <property type="nucleotide sequence ID" value="NZ_JAVRHQ010000013.1"/>
</dbReference>
<evidence type="ECO:0000256" key="4">
    <source>
        <dbReference type="ARBA" id="ARBA00022982"/>
    </source>
</evidence>
<keyword evidence="2" id="KW-0813">Transport</keyword>
<keyword evidence="5" id="KW-0408">Iron</keyword>
<dbReference type="CDD" id="cd00730">
    <property type="entry name" value="rubredoxin"/>
    <property type="match status" value="1"/>
</dbReference>
<evidence type="ECO:0000313" key="7">
    <source>
        <dbReference type="EMBL" id="MDT0643478.1"/>
    </source>
</evidence>
<evidence type="ECO:0000256" key="5">
    <source>
        <dbReference type="ARBA" id="ARBA00023004"/>
    </source>
</evidence>
<dbReference type="EMBL" id="JAVRHQ010000013">
    <property type="protein sequence ID" value="MDT0643478.1"/>
    <property type="molecule type" value="Genomic_DNA"/>
</dbReference>
<evidence type="ECO:0000256" key="3">
    <source>
        <dbReference type="ARBA" id="ARBA00022723"/>
    </source>
</evidence>
<dbReference type="InterPro" id="IPR005117">
    <property type="entry name" value="NiRdtase/SiRdtase_haem-b_fer"/>
</dbReference>
<dbReference type="InterPro" id="IPR024934">
    <property type="entry name" value="Rubredoxin-like_dom"/>
</dbReference>
<evidence type="ECO:0000259" key="6">
    <source>
        <dbReference type="PROSITE" id="PS50903"/>
    </source>
</evidence>
<evidence type="ECO:0000313" key="8">
    <source>
        <dbReference type="Proteomes" id="UP001262889"/>
    </source>
</evidence>